<reference evidence="1 2" key="1">
    <citation type="submission" date="2018-11" db="EMBL/GenBank/DDBJ databases">
        <authorList>
            <consortium name="Pathogen Informatics"/>
        </authorList>
    </citation>
    <scope>NUCLEOTIDE SEQUENCE [LARGE SCALE GENOMIC DNA]</scope>
</reference>
<evidence type="ECO:0000313" key="1">
    <source>
        <dbReference type="EMBL" id="VDN23684.1"/>
    </source>
</evidence>
<keyword evidence="2" id="KW-1185">Reference proteome</keyword>
<dbReference type="AlphaFoldDB" id="A0A3P7M301"/>
<organism evidence="1 2">
    <name type="scientific">Dibothriocephalus latus</name>
    <name type="common">Fish tapeworm</name>
    <name type="synonym">Diphyllobothrium latum</name>
    <dbReference type="NCBI Taxonomy" id="60516"/>
    <lineage>
        <taxon>Eukaryota</taxon>
        <taxon>Metazoa</taxon>
        <taxon>Spiralia</taxon>
        <taxon>Lophotrochozoa</taxon>
        <taxon>Platyhelminthes</taxon>
        <taxon>Cestoda</taxon>
        <taxon>Eucestoda</taxon>
        <taxon>Diphyllobothriidea</taxon>
        <taxon>Diphyllobothriidae</taxon>
        <taxon>Dibothriocephalus</taxon>
    </lineage>
</organism>
<protein>
    <submittedName>
        <fullName evidence="1">Uncharacterized protein</fullName>
    </submittedName>
</protein>
<gene>
    <name evidence="1" type="ORF">DILT_LOCUS14303</name>
</gene>
<dbReference type="Proteomes" id="UP000281553">
    <property type="component" value="Unassembled WGS sequence"/>
</dbReference>
<dbReference type="EMBL" id="UYRU01073651">
    <property type="protein sequence ID" value="VDN23684.1"/>
    <property type="molecule type" value="Genomic_DNA"/>
</dbReference>
<accession>A0A3P7M301</accession>
<sequence length="159" mass="17484">MENTEISQESLSDLRSQMVSVERCPLSSRAVEIYASCFSTTSVCIPNIMPLVTLLCRAAKIRLGSTDRQRSLSGSLSSLFEGSGAQRQEQQSVVPGVTPVPSPGLTAYLDTARRVFRTVNARRNSSSSSSCLSSATSQTPLWIEKLELEWQFEVTHQDH</sequence>
<dbReference type="OrthoDB" id="6277473at2759"/>
<proteinExistence type="predicted"/>
<name>A0A3P7M301_DIBLA</name>
<evidence type="ECO:0000313" key="2">
    <source>
        <dbReference type="Proteomes" id="UP000281553"/>
    </source>
</evidence>